<keyword evidence="1" id="KW-1133">Transmembrane helix</keyword>
<gene>
    <name evidence="2" type="ORF">HPBE_LOCUS4434</name>
</gene>
<dbReference type="PANTHER" id="PTHR37446:SF1">
    <property type="entry name" value="CLAUDIN"/>
    <property type="match status" value="1"/>
</dbReference>
<evidence type="ECO:0000313" key="4">
    <source>
        <dbReference type="WBParaSite" id="HPBE_0000443301-mRNA-1"/>
    </source>
</evidence>
<dbReference type="OrthoDB" id="5823731at2759"/>
<reference evidence="4" key="2">
    <citation type="submission" date="2019-09" db="UniProtKB">
        <authorList>
            <consortium name="WormBaseParasite"/>
        </authorList>
    </citation>
    <scope>IDENTIFICATION</scope>
</reference>
<dbReference type="EMBL" id="UZAH01025314">
    <property type="protein sequence ID" value="VDO61218.1"/>
    <property type="molecule type" value="Genomic_DNA"/>
</dbReference>
<dbReference type="PANTHER" id="PTHR37446">
    <property type="entry name" value="CLAUDIN-LIKE IN CAENORHABDITIS"/>
    <property type="match status" value="1"/>
</dbReference>
<dbReference type="Gene3D" id="1.20.140.150">
    <property type="match status" value="1"/>
</dbReference>
<keyword evidence="3" id="KW-1185">Reference proteome</keyword>
<protein>
    <submittedName>
        <fullName evidence="4">MARVEL domain-containing protein</fullName>
    </submittedName>
</protein>
<evidence type="ECO:0000313" key="2">
    <source>
        <dbReference type="EMBL" id="VDO61218.1"/>
    </source>
</evidence>
<dbReference type="WBParaSite" id="HPBE_0000443301-mRNA-1">
    <property type="protein sequence ID" value="HPBE_0000443301-mRNA-1"/>
    <property type="gene ID" value="HPBE_0000443301"/>
</dbReference>
<evidence type="ECO:0000313" key="3">
    <source>
        <dbReference type="Proteomes" id="UP000050761"/>
    </source>
</evidence>
<reference evidence="2 3" key="1">
    <citation type="submission" date="2018-11" db="EMBL/GenBank/DDBJ databases">
        <authorList>
            <consortium name="Pathogen Informatics"/>
        </authorList>
    </citation>
    <scope>NUCLEOTIDE SEQUENCE [LARGE SCALE GENOMIC DNA]</scope>
</reference>
<keyword evidence="1" id="KW-0472">Membrane</keyword>
<accession>A0A3P8A941</accession>
<dbReference type="AlphaFoldDB" id="A0A183FDS3"/>
<organism evidence="3 4">
    <name type="scientific">Heligmosomoides polygyrus</name>
    <name type="common">Parasitic roundworm</name>
    <dbReference type="NCBI Taxonomy" id="6339"/>
    <lineage>
        <taxon>Eukaryota</taxon>
        <taxon>Metazoa</taxon>
        <taxon>Ecdysozoa</taxon>
        <taxon>Nematoda</taxon>
        <taxon>Chromadorea</taxon>
        <taxon>Rhabditida</taxon>
        <taxon>Rhabditina</taxon>
        <taxon>Rhabditomorpha</taxon>
        <taxon>Strongyloidea</taxon>
        <taxon>Heligmosomidae</taxon>
        <taxon>Heligmosomoides</taxon>
    </lineage>
</organism>
<feature type="transmembrane region" description="Helical" evidence="1">
    <location>
        <begin position="158"/>
        <end position="181"/>
    </location>
</feature>
<feature type="transmembrane region" description="Helical" evidence="1">
    <location>
        <begin position="83"/>
        <end position="103"/>
    </location>
</feature>
<proteinExistence type="predicted"/>
<accession>A0A183FDS3</accession>
<evidence type="ECO:0000256" key="1">
    <source>
        <dbReference type="SAM" id="Phobius"/>
    </source>
</evidence>
<name>A0A183FDS3_HELPZ</name>
<dbReference type="Proteomes" id="UP000050761">
    <property type="component" value="Unassembled WGS sequence"/>
</dbReference>
<feature type="transmembrane region" description="Helical" evidence="1">
    <location>
        <begin position="115"/>
        <end position="138"/>
    </location>
</feature>
<sequence length="186" mass="20207">MGATSSIKTPSHPIGLSCAFSESSRSCSIYRSEFQDFSPGTACPTTGTVTSGRWLVSENMPTARSSVWSGAYFQAHIDSLRTVAVFLCLAIICEVVALIWNLITFCACCWKKYIIHPLIGMAFLTTVCLFVAVIVYAVQKKDLPGYVRYGDNVYVYSFWLAVSALILAAIDLFVAAVSVCLGSRGL</sequence>
<keyword evidence="1" id="KW-0812">Transmembrane</keyword>